<dbReference type="CDD" id="cd13688">
    <property type="entry name" value="PBP2_GltI_DEBP"/>
    <property type="match status" value="1"/>
</dbReference>
<name>A0ABW3X0Z2_9HYPH</name>
<feature type="signal peptide" evidence="4">
    <location>
        <begin position="1"/>
        <end position="19"/>
    </location>
</feature>
<protein>
    <submittedName>
        <fullName evidence="6">Amino acid ABC transporter substrate-binding protein</fullName>
    </submittedName>
</protein>
<evidence type="ECO:0000256" key="4">
    <source>
        <dbReference type="SAM" id="SignalP"/>
    </source>
</evidence>
<keyword evidence="7" id="KW-1185">Reference proteome</keyword>
<dbReference type="Pfam" id="PF00497">
    <property type="entry name" value="SBP_bac_3"/>
    <property type="match status" value="1"/>
</dbReference>
<feature type="chain" id="PRO_5046125914" evidence="4">
    <location>
        <begin position="20"/>
        <end position="301"/>
    </location>
</feature>
<feature type="domain" description="Solute-binding protein family 3/N-terminal" evidence="5">
    <location>
        <begin position="34"/>
        <end position="267"/>
    </location>
</feature>
<dbReference type="InterPro" id="IPR001638">
    <property type="entry name" value="Solute-binding_3/MltF_N"/>
</dbReference>
<dbReference type="RefSeq" id="WP_238205261.1">
    <property type="nucleotide sequence ID" value="NZ_JBHTND010000020.1"/>
</dbReference>
<keyword evidence="2" id="KW-0813">Transport</keyword>
<dbReference type="Proteomes" id="UP001597176">
    <property type="component" value="Unassembled WGS sequence"/>
</dbReference>
<evidence type="ECO:0000256" key="3">
    <source>
        <dbReference type="ARBA" id="ARBA00022729"/>
    </source>
</evidence>
<dbReference type="EMBL" id="JBHTND010000020">
    <property type="protein sequence ID" value="MFD1302880.1"/>
    <property type="molecule type" value="Genomic_DNA"/>
</dbReference>
<evidence type="ECO:0000259" key="5">
    <source>
        <dbReference type="SMART" id="SM00062"/>
    </source>
</evidence>
<dbReference type="SMART" id="SM00062">
    <property type="entry name" value="PBPb"/>
    <property type="match status" value="1"/>
</dbReference>
<comment type="caution">
    <text evidence="6">The sequence shown here is derived from an EMBL/GenBank/DDBJ whole genome shotgun (WGS) entry which is preliminary data.</text>
</comment>
<accession>A0ABW3X0Z2</accession>
<comment type="similarity">
    <text evidence="1">Belongs to the bacterial solute-binding protein 3 family.</text>
</comment>
<sequence length="301" mass="32901">MRLLKTTLVLGLLITPAAADELGGTLAKIKDGKRIVIGVRDAATPFSYIDDKQNYIGFAIDICLKIADAVKRDLKLPDLKVEMLPLISATRIPLMTNGTIDLECSATTNNVERQKQVAFTNTHFLSAARFASRKAQRIDTIDDLKGRTVSAVAGSTNIVMLYKASTERKLGINVIPAKDVAEGFLLLENGRAAAFVLDDVQLSIAIAQSKDPAAYQVSKEAFSEPEPYGIMLRKGDVAFKALADRTTADLYRSPEITTLYDKWFMSPTPPRGVNYNVPMSPELKRAYTAPTDSSDPASYVH</sequence>
<dbReference type="PANTHER" id="PTHR30085">
    <property type="entry name" value="AMINO ACID ABC TRANSPORTER PERMEASE"/>
    <property type="match status" value="1"/>
</dbReference>
<keyword evidence="3 4" id="KW-0732">Signal</keyword>
<gene>
    <name evidence="6" type="ORF">ACFQ4G_15000</name>
</gene>
<dbReference type="Gene3D" id="3.40.190.10">
    <property type="entry name" value="Periplasmic binding protein-like II"/>
    <property type="match status" value="2"/>
</dbReference>
<evidence type="ECO:0000256" key="1">
    <source>
        <dbReference type="ARBA" id="ARBA00010333"/>
    </source>
</evidence>
<evidence type="ECO:0000256" key="2">
    <source>
        <dbReference type="ARBA" id="ARBA00022448"/>
    </source>
</evidence>
<dbReference type="PANTHER" id="PTHR30085:SF2">
    <property type="entry name" value="GLUTAMATE_ASPARTATE IMPORT SOLUTE-BINDING PROTEIN"/>
    <property type="match status" value="1"/>
</dbReference>
<organism evidence="6 7">
    <name type="scientific">Methylobacterium marchantiae</name>
    <dbReference type="NCBI Taxonomy" id="600331"/>
    <lineage>
        <taxon>Bacteria</taxon>
        <taxon>Pseudomonadati</taxon>
        <taxon>Pseudomonadota</taxon>
        <taxon>Alphaproteobacteria</taxon>
        <taxon>Hyphomicrobiales</taxon>
        <taxon>Methylobacteriaceae</taxon>
        <taxon>Methylobacterium</taxon>
    </lineage>
</organism>
<proteinExistence type="inferred from homology"/>
<dbReference type="InterPro" id="IPR051455">
    <property type="entry name" value="Bact_solute-bind_prot3"/>
</dbReference>
<reference evidence="7" key="1">
    <citation type="journal article" date="2019" name="Int. J. Syst. Evol. Microbiol.">
        <title>The Global Catalogue of Microorganisms (GCM) 10K type strain sequencing project: providing services to taxonomists for standard genome sequencing and annotation.</title>
        <authorList>
            <consortium name="The Broad Institute Genomics Platform"/>
            <consortium name="The Broad Institute Genome Sequencing Center for Infectious Disease"/>
            <person name="Wu L."/>
            <person name="Ma J."/>
        </authorList>
    </citation>
    <scope>NUCLEOTIDE SEQUENCE [LARGE SCALE GENOMIC DNA]</scope>
    <source>
        <strain evidence="7">CCUG 56108</strain>
    </source>
</reference>
<evidence type="ECO:0000313" key="7">
    <source>
        <dbReference type="Proteomes" id="UP001597176"/>
    </source>
</evidence>
<dbReference type="SUPFAM" id="SSF53850">
    <property type="entry name" value="Periplasmic binding protein-like II"/>
    <property type="match status" value="1"/>
</dbReference>
<evidence type="ECO:0000313" key="6">
    <source>
        <dbReference type="EMBL" id="MFD1302880.1"/>
    </source>
</evidence>